<protein>
    <submittedName>
        <fullName evidence="1">Uncharacterized protein</fullName>
    </submittedName>
</protein>
<keyword evidence="2" id="KW-1185">Reference proteome</keyword>
<dbReference type="Proteomes" id="UP001597541">
    <property type="component" value="Unassembled WGS sequence"/>
</dbReference>
<sequence length="86" mass="9818">MASGGDLAYNQQENELNFQPLFRALVRLNLTKAERDEAIDNYMFMFIEDGRFAYKHSWTRQYVYLDEAGGIQGGILNTGDFSSPPC</sequence>
<organism evidence="1 2">
    <name type="scientific">Paenibacillus gansuensis</name>
    <dbReference type="NCBI Taxonomy" id="306542"/>
    <lineage>
        <taxon>Bacteria</taxon>
        <taxon>Bacillati</taxon>
        <taxon>Bacillota</taxon>
        <taxon>Bacilli</taxon>
        <taxon>Bacillales</taxon>
        <taxon>Paenibacillaceae</taxon>
        <taxon>Paenibacillus</taxon>
    </lineage>
</organism>
<evidence type="ECO:0000313" key="1">
    <source>
        <dbReference type="EMBL" id="MFD2614628.1"/>
    </source>
</evidence>
<accession>A0ABW5PIK8</accession>
<evidence type="ECO:0000313" key="2">
    <source>
        <dbReference type="Proteomes" id="UP001597541"/>
    </source>
</evidence>
<dbReference type="EMBL" id="JBHUME010000013">
    <property type="protein sequence ID" value="MFD2614628.1"/>
    <property type="molecule type" value="Genomic_DNA"/>
</dbReference>
<name>A0ABW5PIK8_9BACL</name>
<proteinExistence type="predicted"/>
<reference evidence="2" key="1">
    <citation type="journal article" date="2019" name="Int. J. Syst. Evol. Microbiol.">
        <title>The Global Catalogue of Microorganisms (GCM) 10K type strain sequencing project: providing services to taxonomists for standard genome sequencing and annotation.</title>
        <authorList>
            <consortium name="The Broad Institute Genomics Platform"/>
            <consortium name="The Broad Institute Genome Sequencing Center for Infectious Disease"/>
            <person name="Wu L."/>
            <person name="Ma J."/>
        </authorList>
    </citation>
    <scope>NUCLEOTIDE SEQUENCE [LARGE SCALE GENOMIC DNA]</scope>
    <source>
        <strain evidence="2">KCTC 3950</strain>
    </source>
</reference>
<dbReference type="RefSeq" id="WP_377605683.1">
    <property type="nucleotide sequence ID" value="NZ_JBHUME010000013.1"/>
</dbReference>
<comment type="caution">
    <text evidence="1">The sequence shown here is derived from an EMBL/GenBank/DDBJ whole genome shotgun (WGS) entry which is preliminary data.</text>
</comment>
<gene>
    <name evidence="1" type="ORF">ACFSUF_19640</name>
</gene>